<protein>
    <submittedName>
        <fullName evidence="1">Uncharacterized protein</fullName>
    </submittedName>
</protein>
<evidence type="ECO:0000313" key="1">
    <source>
        <dbReference type="EnsemblMetazoa" id="Aqu2.1.13017_001"/>
    </source>
</evidence>
<sequence>MKLVVSKCSS</sequence>
<dbReference type="InParanoid" id="A0A1X7TEH8"/>
<reference evidence="1" key="1">
    <citation type="submission" date="2017-05" db="UniProtKB">
        <authorList>
            <consortium name="EnsemblMetazoa"/>
        </authorList>
    </citation>
    <scope>IDENTIFICATION</scope>
</reference>
<dbReference type="EnsemblMetazoa" id="Aqu2.1.13017_001">
    <property type="protein sequence ID" value="Aqu2.1.13017_001"/>
    <property type="gene ID" value="Aqu2.1.13017"/>
</dbReference>
<proteinExistence type="predicted"/>
<organism evidence="1">
    <name type="scientific">Amphimedon queenslandica</name>
    <name type="common">Sponge</name>
    <dbReference type="NCBI Taxonomy" id="400682"/>
    <lineage>
        <taxon>Eukaryota</taxon>
        <taxon>Metazoa</taxon>
        <taxon>Porifera</taxon>
        <taxon>Demospongiae</taxon>
        <taxon>Heteroscleromorpha</taxon>
        <taxon>Haplosclerida</taxon>
        <taxon>Niphatidae</taxon>
        <taxon>Amphimedon</taxon>
    </lineage>
</organism>
<accession>A0A1X7TEH8</accession>
<name>A0A1X7TEH8_AMPQE</name>